<feature type="domain" description="ATPase AAA-type core" evidence="1">
    <location>
        <begin position="22"/>
        <end position="298"/>
    </location>
</feature>
<dbReference type="GO" id="GO:0005524">
    <property type="term" value="F:ATP binding"/>
    <property type="evidence" value="ECO:0007669"/>
    <property type="project" value="InterPro"/>
</dbReference>
<dbReference type="InterPro" id="IPR003959">
    <property type="entry name" value="ATPase_AAA_core"/>
</dbReference>
<dbReference type="eggNOG" id="COG4637">
    <property type="taxonomic scope" value="Bacteria"/>
</dbReference>
<dbReference type="CDD" id="cd00267">
    <property type="entry name" value="ABC_ATPase"/>
    <property type="match status" value="1"/>
</dbReference>
<dbReference type="PIRSF" id="PIRSF029347">
    <property type="entry name" value="RecF"/>
    <property type="match status" value="1"/>
</dbReference>
<evidence type="ECO:0000313" key="3">
    <source>
        <dbReference type="Proteomes" id="UP000006051"/>
    </source>
</evidence>
<dbReference type="GeneID" id="71568576"/>
<dbReference type="InterPro" id="IPR027417">
    <property type="entry name" value="P-loop_NTPase"/>
</dbReference>
<evidence type="ECO:0000259" key="1">
    <source>
        <dbReference type="Pfam" id="PF13304"/>
    </source>
</evidence>
<dbReference type="InterPro" id="IPR014555">
    <property type="entry name" value="RecF-like"/>
</dbReference>
<dbReference type="Proteomes" id="UP000006051">
    <property type="component" value="Chromosome"/>
</dbReference>
<proteinExistence type="predicted"/>
<dbReference type="AlphaFoldDB" id="I3ZXT3"/>
<dbReference type="GeneID" id="97257070"/>
<dbReference type="SUPFAM" id="SSF52540">
    <property type="entry name" value="P-loop containing nucleoside triphosphate hydrolases"/>
    <property type="match status" value="1"/>
</dbReference>
<dbReference type="GO" id="GO:0016887">
    <property type="term" value="F:ATP hydrolysis activity"/>
    <property type="evidence" value="ECO:0007669"/>
    <property type="project" value="InterPro"/>
</dbReference>
<dbReference type="PANTHER" id="PTHR32182:SF22">
    <property type="entry name" value="ATP-DEPENDENT ENDONUCLEASE, OLD FAMILY-RELATED"/>
    <property type="match status" value="1"/>
</dbReference>
<dbReference type="STRING" id="867902.Ornrh_0299"/>
<gene>
    <name evidence="2" type="ordered locus">Ornrh_0299</name>
</gene>
<protein>
    <submittedName>
        <fullName evidence="2">Putative ATPase</fullName>
    </submittedName>
</protein>
<dbReference type="GO" id="GO:0000731">
    <property type="term" value="P:DNA synthesis involved in DNA repair"/>
    <property type="evidence" value="ECO:0007669"/>
    <property type="project" value="TreeGrafter"/>
</dbReference>
<keyword evidence="3" id="KW-1185">Reference proteome</keyword>
<dbReference type="Gene3D" id="3.40.50.300">
    <property type="entry name" value="P-loop containing nucleotide triphosphate hydrolases"/>
    <property type="match status" value="1"/>
</dbReference>
<dbReference type="GO" id="GO:0006302">
    <property type="term" value="P:double-strand break repair"/>
    <property type="evidence" value="ECO:0007669"/>
    <property type="project" value="TreeGrafter"/>
</dbReference>
<dbReference type="PATRIC" id="fig|867902.3.peg.301"/>
<organism evidence="2 3">
    <name type="scientific">Ornithobacterium rhinotracheale (strain ATCC 51463 / DSM 15997 / CCUG 23171 / CIP 104009 / LMG 9086)</name>
    <dbReference type="NCBI Taxonomy" id="867902"/>
    <lineage>
        <taxon>Bacteria</taxon>
        <taxon>Pseudomonadati</taxon>
        <taxon>Bacteroidota</taxon>
        <taxon>Flavobacteriia</taxon>
        <taxon>Flavobacteriales</taxon>
        <taxon>Weeksellaceae</taxon>
        <taxon>Ornithobacterium</taxon>
    </lineage>
</organism>
<dbReference type="HOGENOM" id="CLU_035814_1_1_10"/>
<dbReference type="EMBL" id="CP003283">
    <property type="protein sequence ID" value="AFL96517.1"/>
    <property type="molecule type" value="Genomic_DNA"/>
</dbReference>
<sequence length="354" mass="40850">MDYIKIKGFKSIKDTYIEIAPINILIGANGSGKSNFISFFDFIHAIYNLKLNEYTALKGGGDKILHKGKKITNELSFKIEFDSGNNGYEVNMKFGDDGFVITRENLIYKQDNWIISTSSNETKLKYSTIFRAKYIKNYLNGFRRYHFHDTGKNSPFSNYSNIENDSYFFYTDGSNIGAFLYKILNEDKSTYKKIIKNIKSIAPYFSDFYLVPNKEKNIRLQWNDIYSDTIYGANDFSDGTLRYIALSILFLQPNLPHTIIIDEPELGLHPTAISKLSGMIKIAASKNCQIIIATQSADLIKYFNPENIIKVDQENGESNFKRLSNEELKIWLENYTLDDLWKRNLIQGGQVNYF</sequence>
<accession>I3ZXT3</accession>
<dbReference type="RefSeq" id="WP_014790147.1">
    <property type="nucleotide sequence ID" value="NC_018016.1"/>
</dbReference>
<dbReference type="Pfam" id="PF13304">
    <property type="entry name" value="AAA_21"/>
    <property type="match status" value="1"/>
</dbReference>
<name>I3ZXT3_ORNRL</name>
<dbReference type="PANTHER" id="PTHR32182">
    <property type="entry name" value="DNA REPLICATION AND REPAIR PROTEIN RECF"/>
    <property type="match status" value="1"/>
</dbReference>
<evidence type="ECO:0000313" key="2">
    <source>
        <dbReference type="EMBL" id="AFL96517.1"/>
    </source>
</evidence>
<dbReference type="KEGG" id="orh:Ornrh_0299"/>
<reference evidence="2 3" key="1">
    <citation type="submission" date="2012-06" db="EMBL/GenBank/DDBJ databases">
        <title>The complete genome of Ornithobacterium rhinotracheale DSM 15997.</title>
        <authorList>
            <consortium name="US DOE Joint Genome Institute (JGI-PGF)"/>
            <person name="Lucas S."/>
            <person name="Copeland A."/>
            <person name="Lapidus A."/>
            <person name="Goodwin L."/>
            <person name="Pitluck S."/>
            <person name="Peters L."/>
            <person name="Mikhailova N."/>
            <person name="Teshima H."/>
            <person name="Kyrpides N."/>
            <person name="Mavromatis K."/>
            <person name="Pagani I."/>
            <person name="Ivanova N."/>
            <person name="Ovchinnikova G."/>
            <person name="Zeytun A."/>
            <person name="Detter J.C."/>
            <person name="Han C."/>
            <person name="Land M."/>
            <person name="Hauser L."/>
            <person name="Markowitz V."/>
            <person name="Cheng J.-F."/>
            <person name="Hugenholtz P."/>
            <person name="Woyke T."/>
            <person name="Wu D."/>
            <person name="Lang E."/>
            <person name="Kopitz M."/>
            <person name="Brambilla E."/>
            <person name="Klenk H.-P."/>
            <person name="Eisen J.A."/>
        </authorList>
    </citation>
    <scope>NUCLEOTIDE SEQUENCE [LARGE SCALE GENOMIC DNA]</scope>
    <source>
        <strain evidence="3">ATCC 51463 / DSM 15997 / CCUG 23171 / LMG 9086</strain>
    </source>
</reference>